<accession>A0ABQ2TI10</accession>
<dbReference type="Gene3D" id="1.20.1250.20">
    <property type="entry name" value="MFS general substrate transporter like domains"/>
    <property type="match status" value="1"/>
</dbReference>
<dbReference type="InterPro" id="IPR020846">
    <property type="entry name" value="MFS_dom"/>
</dbReference>
<evidence type="ECO:0000259" key="6">
    <source>
        <dbReference type="PROSITE" id="PS50850"/>
    </source>
</evidence>
<dbReference type="RefSeq" id="WP_069736084.1">
    <property type="nucleotide sequence ID" value="NZ_BMSZ01000016.1"/>
</dbReference>
<feature type="transmembrane region" description="Helical" evidence="5">
    <location>
        <begin position="216"/>
        <end position="237"/>
    </location>
</feature>
<name>A0ABQ2TI10_STRBA</name>
<dbReference type="PANTHER" id="PTHR23542:SF1">
    <property type="entry name" value="MAJOR FACILITATOR SUPERFAMILY (MFS) PROFILE DOMAIN-CONTAINING PROTEIN"/>
    <property type="match status" value="1"/>
</dbReference>
<dbReference type="InterPro" id="IPR011701">
    <property type="entry name" value="MFS"/>
</dbReference>
<dbReference type="SUPFAM" id="SSF103473">
    <property type="entry name" value="MFS general substrate transporter"/>
    <property type="match status" value="1"/>
</dbReference>
<comment type="caution">
    <text evidence="7">The sequence shown here is derived from an EMBL/GenBank/DDBJ whole genome shotgun (WGS) entry which is preliminary data.</text>
</comment>
<evidence type="ECO:0000256" key="5">
    <source>
        <dbReference type="SAM" id="Phobius"/>
    </source>
</evidence>
<proteinExistence type="predicted"/>
<dbReference type="Pfam" id="PF07690">
    <property type="entry name" value="MFS_1"/>
    <property type="match status" value="1"/>
</dbReference>
<evidence type="ECO:0000256" key="2">
    <source>
        <dbReference type="ARBA" id="ARBA00022692"/>
    </source>
</evidence>
<evidence type="ECO:0000256" key="3">
    <source>
        <dbReference type="ARBA" id="ARBA00022989"/>
    </source>
</evidence>
<evidence type="ECO:0000313" key="8">
    <source>
        <dbReference type="Proteomes" id="UP000659767"/>
    </source>
</evidence>
<feature type="transmembrane region" description="Helical" evidence="5">
    <location>
        <begin position="282"/>
        <end position="298"/>
    </location>
</feature>
<dbReference type="PROSITE" id="PS50850">
    <property type="entry name" value="MFS"/>
    <property type="match status" value="1"/>
</dbReference>
<feature type="transmembrane region" description="Helical" evidence="5">
    <location>
        <begin position="80"/>
        <end position="98"/>
    </location>
</feature>
<dbReference type="EMBL" id="BMSZ01000016">
    <property type="protein sequence ID" value="GGS71309.1"/>
    <property type="molecule type" value="Genomic_DNA"/>
</dbReference>
<evidence type="ECO:0000256" key="1">
    <source>
        <dbReference type="ARBA" id="ARBA00004651"/>
    </source>
</evidence>
<feature type="transmembrane region" description="Helical" evidence="5">
    <location>
        <begin position="20"/>
        <end position="43"/>
    </location>
</feature>
<feature type="transmembrane region" description="Helical" evidence="5">
    <location>
        <begin position="169"/>
        <end position="189"/>
    </location>
</feature>
<dbReference type="PANTHER" id="PTHR23542">
    <property type="match status" value="1"/>
</dbReference>
<protein>
    <submittedName>
        <fullName evidence="7">MFS transporter</fullName>
    </submittedName>
</protein>
<evidence type="ECO:0000256" key="4">
    <source>
        <dbReference type="ARBA" id="ARBA00023136"/>
    </source>
</evidence>
<feature type="transmembrane region" description="Helical" evidence="5">
    <location>
        <begin position="143"/>
        <end position="163"/>
    </location>
</feature>
<gene>
    <name evidence="7" type="ORF">GCM10010253_52940</name>
</gene>
<dbReference type="Proteomes" id="UP000659767">
    <property type="component" value="Unassembled WGS sequence"/>
</dbReference>
<feature type="domain" description="Major facilitator superfamily (MFS) profile" evidence="6">
    <location>
        <begin position="215"/>
        <end position="409"/>
    </location>
</feature>
<feature type="transmembrane region" description="Helical" evidence="5">
    <location>
        <begin position="304"/>
        <end position="327"/>
    </location>
</feature>
<keyword evidence="2 5" id="KW-0812">Transmembrane</keyword>
<sequence length="409" mass="41587">MSGERSYGYRVLFSEPGILVYALAAAFGKLQAGMFALGTLYAVADQRSYSAGAFVVAVSALGGLSTPLRGRLLDRYSYGPVLWTIMAIHTVLVGGLLVNEHRGGPFWVTVASGLLGNLAAPPIGVVTRVMWRSVTTEKSRPTALAFDSVLADAGFILGPALAALVCATLAPWAGLAAVLFFTAVAMLLLPKNIGDDKTSARQGDRHWAGPLTSPRLVLLLGAALCFATSVSVLEIALATPHGDGDSKVLSGLLVSVLATGSIVGGLLIGAMTPELAKRATRLPVLLMSLAVFSTALAFGNKAGWLVAVPLCLLTGLSFGPSFVAVYGRSGDLAPAGMAAETQAWAGTALQLGSAAGAGAGGVLLDIWGPPGALALAPMAAVIGAASAFAGDRLRTPVAEPRGDAIPESL</sequence>
<keyword evidence="8" id="KW-1185">Reference proteome</keyword>
<organism evidence="7 8">
    <name type="scientific">Streptomyces badius</name>
    <dbReference type="NCBI Taxonomy" id="1941"/>
    <lineage>
        <taxon>Bacteria</taxon>
        <taxon>Bacillati</taxon>
        <taxon>Actinomycetota</taxon>
        <taxon>Actinomycetes</taxon>
        <taxon>Kitasatosporales</taxon>
        <taxon>Streptomycetaceae</taxon>
        <taxon>Streptomyces</taxon>
    </lineage>
</organism>
<dbReference type="InterPro" id="IPR036259">
    <property type="entry name" value="MFS_trans_sf"/>
</dbReference>
<feature type="transmembrane region" description="Helical" evidence="5">
    <location>
        <begin position="49"/>
        <end position="68"/>
    </location>
</feature>
<reference evidence="8" key="1">
    <citation type="journal article" date="2019" name="Int. J. Syst. Evol. Microbiol.">
        <title>The Global Catalogue of Microorganisms (GCM) 10K type strain sequencing project: providing services to taxonomists for standard genome sequencing and annotation.</title>
        <authorList>
            <consortium name="The Broad Institute Genomics Platform"/>
            <consortium name="The Broad Institute Genome Sequencing Center for Infectious Disease"/>
            <person name="Wu L."/>
            <person name="Ma J."/>
        </authorList>
    </citation>
    <scope>NUCLEOTIDE SEQUENCE [LARGE SCALE GENOMIC DNA]</scope>
    <source>
        <strain evidence="8">JCM 4350</strain>
    </source>
</reference>
<feature type="transmembrane region" description="Helical" evidence="5">
    <location>
        <begin position="249"/>
        <end position="270"/>
    </location>
</feature>
<feature type="transmembrane region" description="Helical" evidence="5">
    <location>
        <begin position="104"/>
        <end position="131"/>
    </location>
</feature>
<keyword evidence="3 5" id="KW-1133">Transmembrane helix</keyword>
<comment type="subcellular location">
    <subcellularLocation>
        <location evidence="1">Cell membrane</location>
        <topology evidence="1">Multi-pass membrane protein</topology>
    </subcellularLocation>
</comment>
<keyword evidence="4 5" id="KW-0472">Membrane</keyword>
<evidence type="ECO:0000313" key="7">
    <source>
        <dbReference type="EMBL" id="GGS71309.1"/>
    </source>
</evidence>